<dbReference type="Proteomes" id="UP000315003">
    <property type="component" value="Chromosome"/>
</dbReference>
<dbReference type="Gene3D" id="3.40.50.1820">
    <property type="entry name" value="alpha/beta hydrolase"/>
    <property type="match status" value="1"/>
</dbReference>
<dbReference type="AlphaFoldDB" id="A0A517SSK4"/>
<gene>
    <name evidence="1" type="ORF">SV7mr_15890</name>
</gene>
<dbReference type="InterPro" id="IPR050261">
    <property type="entry name" value="FrsA_esterase"/>
</dbReference>
<sequence>MRQTRITPHLPLWRSFILVFALAIPFVGLDTNASAQPATAATVDAPKLKTLNDHFPFAVPETVDQWRGRADELRCRVQVATGLWPTPERTTISPVIHGRIERDGFIAERVYFESLPGHFVTGMLFRPSADNKAGLVDGKRPAVLCPHGHGGRTQRLSDQALEQMLKTGAEKYEESGRYPKIARCAHLARLGCVTFMFDMLGYADSQQIDYKTAHRHADPRAEEAADQTPCFYSMDADLKLQSIMGLQVWNAIRCLDFLADLPDVDRNRIGVTGSSGGGTQTILLGAMNQDVLGGVVKVSFPNGMVSTSMQGGCYCENCNYLRVDTGNVELAALVSPNPQGMTAANDWTKDMLTDGFPELKKLYTMLGYPERVMCGDVLHFPHNYNYVTRSMMYPVISKHLGLPTPAEEGNYEPITEAEMQVWTKEHPQPTETGPQHEQQVLSWWTQQNTAQLSKVLPLAEGDAAARRQRMRQYDDVVGKAWRVIFDRSLPAADDMELEIVAPFEPDVGEPVERWQIKHKGWSTQTDVDVFNRSKGQPKQIVLAVGKNLDACLADVTATDSTLLDQAVIAQLSIALDMKSQPLIDDSRTYSGFTFTYNRTETARRCNHVLTAIGQLKAVYPKAKVCLVADQAAAPAAIAAASLASRAVDQLIVRTDGVRLGNVKHYSDVNFVPGAVKYFDLPGLLALRAPAATTVLGETQEKLQITVDAYGSVGAEKALTIKK</sequence>
<dbReference type="PANTHER" id="PTHR22946">
    <property type="entry name" value="DIENELACTONE HYDROLASE DOMAIN-CONTAINING PROTEIN-RELATED"/>
    <property type="match status" value="1"/>
</dbReference>
<dbReference type="PANTHER" id="PTHR22946:SF8">
    <property type="entry name" value="ACETYL XYLAN ESTERASE DOMAIN-CONTAINING PROTEIN"/>
    <property type="match status" value="1"/>
</dbReference>
<dbReference type="SUPFAM" id="SSF53474">
    <property type="entry name" value="alpha/beta-Hydrolases"/>
    <property type="match status" value="1"/>
</dbReference>
<dbReference type="OrthoDB" id="244125at2"/>
<accession>A0A517SSK4</accession>
<dbReference type="InterPro" id="IPR029058">
    <property type="entry name" value="AB_hydrolase_fold"/>
</dbReference>
<name>A0A517SSK4_9BACT</name>
<dbReference type="RefSeq" id="WP_145270713.1">
    <property type="nucleotide sequence ID" value="NZ_CP036272.1"/>
</dbReference>
<evidence type="ECO:0000313" key="2">
    <source>
        <dbReference type="Proteomes" id="UP000315003"/>
    </source>
</evidence>
<reference evidence="1 2" key="1">
    <citation type="submission" date="2019-02" db="EMBL/GenBank/DDBJ databases">
        <title>Deep-cultivation of Planctomycetes and their phenomic and genomic characterization uncovers novel biology.</title>
        <authorList>
            <person name="Wiegand S."/>
            <person name="Jogler M."/>
            <person name="Boedeker C."/>
            <person name="Pinto D."/>
            <person name="Vollmers J."/>
            <person name="Rivas-Marin E."/>
            <person name="Kohn T."/>
            <person name="Peeters S.H."/>
            <person name="Heuer A."/>
            <person name="Rast P."/>
            <person name="Oberbeckmann S."/>
            <person name="Bunk B."/>
            <person name="Jeske O."/>
            <person name="Meyerdierks A."/>
            <person name="Storesund J.E."/>
            <person name="Kallscheuer N."/>
            <person name="Luecker S."/>
            <person name="Lage O.M."/>
            <person name="Pohl T."/>
            <person name="Merkel B.J."/>
            <person name="Hornburger P."/>
            <person name="Mueller R.-W."/>
            <person name="Bruemmer F."/>
            <person name="Labrenz M."/>
            <person name="Spormann A.M."/>
            <person name="Op den Camp H."/>
            <person name="Overmann J."/>
            <person name="Amann R."/>
            <person name="Jetten M.S.M."/>
            <person name="Mascher T."/>
            <person name="Medema M.H."/>
            <person name="Devos D.P."/>
            <person name="Kaster A.-K."/>
            <person name="Ovreas L."/>
            <person name="Rohde M."/>
            <person name="Galperin M.Y."/>
            <person name="Jogler C."/>
        </authorList>
    </citation>
    <scope>NUCLEOTIDE SEQUENCE [LARGE SCALE GENOMIC DNA]</scope>
    <source>
        <strain evidence="1 2">SV_7m_r</strain>
    </source>
</reference>
<organism evidence="1 2">
    <name type="scientific">Stieleria bergensis</name>
    <dbReference type="NCBI Taxonomy" id="2528025"/>
    <lineage>
        <taxon>Bacteria</taxon>
        <taxon>Pseudomonadati</taxon>
        <taxon>Planctomycetota</taxon>
        <taxon>Planctomycetia</taxon>
        <taxon>Pirellulales</taxon>
        <taxon>Pirellulaceae</taxon>
        <taxon>Stieleria</taxon>
    </lineage>
</organism>
<protein>
    <submittedName>
        <fullName evidence="1">Acetyl xylan esterase (AXE1)</fullName>
    </submittedName>
</protein>
<proteinExistence type="predicted"/>
<keyword evidence="2" id="KW-1185">Reference proteome</keyword>
<evidence type="ECO:0000313" key="1">
    <source>
        <dbReference type="EMBL" id="QDT59083.1"/>
    </source>
</evidence>
<dbReference type="EMBL" id="CP036272">
    <property type="protein sequence ID" value="QDT59083.1"/>
    <property type="molecule type" value="Genomic_DNA"/>
</dbReference>